<proteinExistence type="predicted"/>
<dbReference type="GO" id="GO:0031267">
    <property type="term" value="F:small GTPase binding"/>
    <property type="evidence" value="ECO:0007669"/>
    <property type="project" value="TreeGrafter"/>
</dbReference>
<evidence type="ECO:0000256" key="2">
    <source>
        <dbReference type="SAM" id="Coils"/>
    </source>
</evidence>
<sequence length="107" mass="11654">MAAQLQTVEASMVAMVESARSAGCMMSSPSSSPSRHITVVDVYDLAAAIGKDFERLIDQFGAESVRTLMPKVISSLETLESLASSNERENEEIVSLKKMVDRLESEK</sequence>
<evidence type="ECO:0000313" key="5">
    <source>
        <dbReference type="WBParaSite" id="PSAMB.scaffold12713size2622.g35041.t1"/>
    </source>
</evidence>
<dbReference type="Pfam" id="PF09744">
    <property type="entry name" value="RH1"/>
    <property type="match status" value="1"/>
</dbReference>
<dbReference type="InterPro" id="IPR034743">
    <property type="entry name" value="RH1"/>
</dbReference>
<reference evidence="5" key="1">
    <citation type="submission" date="2022-11" db="UniProtKB">
        <authorList>
            <consortium name="WormBaseParasite"/>
        </authorList>
    </citation>
    <scope>IDENTIFICATION</scope>
</reference>
<feature type="coiled-coil region" evidence="2">
    <location>
        <begin position="79"/>
        <end position="106"/>
    </location>
</feature>
<dbReference type="Gene3D" id="1.20.58.1770">
    <property type="match status" value="1"/>
</dbReference>
<dbReference type="Proteomes" id="UP000887566">
    <property type="component" value="Unplaced"/>
</dbReference>
<dbReference type="AlphaFoldDB" id="A0A914UUE9"/>
<organism evidence="4 5">
    <name type="scientific">Plectus sambesii</name>
    <dbReference type="NCBI Taxonomy" id="2011161"/>
    <lineage>
        <taxon>Eukaryota</taxon>
        <taxon>Metazoa</taxon>
        <taxon>Ecdysozoa</taxon>
        <taxon>Nematoda</taxon>
        <taxon>Chromadorea</taxon>
        <taxon>Plectida</taxon>
        <taxon>Plectina</taxon>
        <taxon>Plectoidea</taxon>
        <taxon>Plectidae</taxon>
        <taxon>Plectus</taxon>
    </lineage>
</organism>
<dbReference type="PANTHER" id="PTHR21502:SF4">
    <property type="entry name" value="RILP-LIKE PROTEIN HOMOLOG"/>
    <property type="match status" value="1"/>
</dbReference>
<name>A0A914UUE9_9BILA</name>
<dbReference type="PROSITE" id="PS51776">
    <property type="entry name" value="RH1"/>
    <property type="match status" value="1"/>
</dbReference>
<dbReference type="GO" id="GO:0051959">
    <property type="term" value="F:dynein light intermediate chain binding"/>
    <property type="evidence" value="ECO:0007669"/>
    <property type="project" value="TreeGrafter"/>
</dbReference>
<dbReference type="PANTHER" id="PTHR21502">
    <property type="entry name" value="ZINC FINGER PROTEIN DZIP1"/>
    <property type="match status" value="1"/>
</dbReference>
<evidence type="ECO:0000259" key="3">
    <source>
        <dbReference type="PROSITE" id="PS51776"/>
    </source>
</evidence>
<keyword evidence="1 2" id="KW-0175">Coiled coil</keyword>
<dbReference type="InterPro" id="IPR051241">
    <property type="entry name" value="DZIP_RILPL"/>
</dbReference>
<keyword evidence="4" id="KW-1185">Reference proteome</keyword>
<evidence type="ECO:0000256" key="1">
    <source>
        <dbReference type="ARBA" id="ARBA00023054"/>
    </source>
</evidence>
<evidence type="ECO:0000313" key="4">
    <source>
        <dbReference type="Proteomes" id="UP000887566"/>
    </source>
</evidence>
<protein>
    <submittedName>
        <fullName evidence="5">RH1 domain-containing protein</fullName>
    </submittedName>
</protein>
<dbReference type="GO" id="GO:0036064">
    <property type="term" value="C:ciliary basal body"/>
    <property type="evidence" value="ECO:0007669"/>
    <property type="project" value="TreeGrafter"/>
</dbReference>
<dbReference type="GO" id="GO:0060271">
    <property type="term" value="P:cilium assembly"/>
    <property type="evidence" value="ECO:0007669"/>
    <property type="project" value="TreeGrafter"/>
</dbReference>
<feature type="domain" description="RH1" evidence="3">
    <location>
        <begin position="25"/>
        <end position="107"/>
    </location>
</feature>
<dbReference type="GO" id="GO:0005737">
    <property type="term" value="C:cytoplasm"/>
    <property type="evidence" value="ECO:0007669"/>
    <property type="project" value="TreeGrafter"/>
</dbReference>
<accession>A0A914UUE9</accession>
<dbReference type="WBParaSite" id="PSAMB.scaffold12713size2622.g35041.t1">
    <property type="protein sequence ID" value="PSAMB.scaffold12713size2622.g35041.t1"/>
    <property type="gene ID" value="PSAMB.scaffold12713size2622.g35041"/>
</dbReference>
<dbReference type="CDD" id="cd14445">
    <property type="entry name" value="RILP-like"/>
    <property type="match status" value="1"/>
</dbReference>